<gene>
    <name evidence="1" type="ORF">BO66DRAFT_439128</name>
</gene>
<accession>A0ACD1H729</accession>
<evidence type="ECO:0000313" key="2">
    <source>
        <dbReference type="Proteomes" id="UP000249661"/>
    </source>
</evidence>
<protein>
    <submittedName>
        <fullName evidence="1">Uncharacterized protein</fullName>
    </submittedName>
</protein>
<dbReference type="Proteomes" id="UP000249661">
    <property type="component" value="Unassembled WGS sequence"/>
</dbReference>
<keyword evidence="2" id="KW-1185">Reference proteome</keyword>
<proteinExistence type="predicted"/>
<evidence type="ECO:0000313" key="1">
    <source>
        <dbReference type="EMBL" id="RAH69390.1"/>
    </source>
</evidence>
<dbReference type="EMBL" id="KZ824960">
    <property type="protein sequence ID" value="RAH69390.1"/>
    <property type="molecule type" value="Genomic_DNA"/>
</dbReference>
<reference evidence="1" key="1">
    <citation type="submission" date="2018-02" db="EMBL/GenBank/DDBJ databases">
        <title>The genomes of Aspergillus section Nigri reveals drivers in fungal speciation.</title>
        <authorList>
            <consortium name="DOE Joint Genome Institute"/>
            <person name="Vesth T.C."/>
            <person name="Nybo J."/>
            <person name="Theobald S."/>
            <person name="Brandl J."/>
            <person name="Frisvad J.C."/>
            <person name="Nielsen K.F."/>
            <person name="Lyhne E.K."/>
            <person name="Kogle M.E."/>
            <person name="Kuo A."/>
            <person name="Riley R."/>
            <person name="Clum A."/>
            <person name="Nolan M."/>
            <person name="Lipzen A."/>
            <person name="Salamov A."/>
            <person name="Henrissat B."/>
            <person name="Wiebenga A."/>
            <person name="De vries R.P."/>
            <person name="Grigoriev I.V."/>
            <person name="Mortensen U.H."/>
            <person name="Andersen M.R."/>
            <person name="Baker S.E."/>
        </authorList>
    </citation>
    <scope>NUCLEOTIDE SEQUENCE</scope>
    <source>
        <strain evidence="1">CBS 121060</strain>
    </source>
</reference>
<name>A0ACD1H729_9EURO</name>
<organism evidence="1 2">
    <name type="scientific">Aspergillus aculeatinus CBS 121060</name>
    <dbReference type="NCBI Taxonomy" id="1448322"/>
    <lineage>
        <taxon>Eukaryota</taxon>
        <taxon>Fungi</taxon>
        <taxon>Dikarya</taxon>
        <taxon>Ascomycota</taxon>
        <taxon>Pezizomycotina</taxon>
        <taxon>Eurotiomycetes</taxon>
        <taxon>Eurotiomycetidae</taxon>
        <taxon>Eurotiales</taxon>
        <taxon>Aspergillaceae</taxon>
        <taxon>Aspergillus</taxon>
        <taxon>Aspergillus subgen. Circumdati</taxon>
    </lineage>
</organism>
<sequence length="87" mass="10093">MGFDFGVGDFLTALQLAKTLGRRFVDAPNVFQALSQEVQRLSTVLRAIDDLDPQDALEDRQKQRLNRISRECGYALDELWRFLDQYQ</sequence>